<feature type="transmembrane region" description="Helical" evidence="6">
    <location>
        <begin position="244"/>
        <end position="271"/>
    </location>
</feature>
<feature type="transmembrane region" description="Helical" evidence="6">
    <location>
        <begin position="318"/>
        <end position="344"/>
    </location>
</feature>
<evidence type="ECO:0000313" key="8">
    <source>
        <dbReference type="Proteomes" id="UP000010802"/>
    </source>
</evidence>
<evidence type="ECO:0000313" key="7">
    <source>
        <dbReference type="EMBL" id="CDI40665.1"/>
    </source>
</evidence>
<dbReference type="OrthoDB" id="9774361at2"/>
<dbReference type="InterPro" id="IPR014227">
    <property type="entry name" value="YtvI-like"/>
</dbReference>
<comment type="similarity">
    <text evidence="2">Belongs to the autoinducer-2 exporter (AI-2E) (TC 2.A.86) family.</text>
</comment>
<dbReference type="STRING" id="1209989.TepRe1_1260"/>
<evidence type="ECO:0000256" key="4">
    <source>
        <dbReference type="ARBA" id="ARBA00022989"/>
    </source>
</evidence>
<dbReference type="Pfam" id="PF01594">
    <property type="entry name" value="AI-2E_transport"/>
    <property type="match status" value="1"/>
</dbReference>
<evidence type="ECO:0000256" key="3">
    <source>
        <dbReference type="ARBA" id="ARBA00022692"/>
    </source>
</evidence>
<feature type="transmembrane region" description="Helical" evidence="6">
    <location>
        <begin position="63"/>
        <end position="87"/>
    </location>
</feature>
<feature type="transmembrane region" description="Helical" evidence="6">
    <location>
        <begin position="7"/>
        <end position="28"/>
    </location>
</feature>
<feature type="transmembrane region" description="Helical" evidence="6">
    <location>
        <begin position="221"/>
        <end position="238"/>
    </location>
</feature>
<dbReference type="GO" id="GO:0016020">
    <property type="term" value="C:membrane"/>
    <property type="evidence" value="ECO:0007669"/>
    <property type="project" value="UniProtKB-SubCell"/>
</dbReference>
<accession>F4LU76</accession>
<dbReference type="Proteomes" id="UP000010802">
    <property type="component" value="Chromosome"/>
</dbReference>
<dbReference type="PANTHER" id="PTHR21716">
    <property type="entry name" value="TRANSMEMBRANE PROTEIN"/>
    <property type="match status" value="1"/>
</dbReference>
<organism evidence="7 8">
    <name type="scientific">Tepidanaerobacter acetatoxydans (strain DSM 21804 / JCM 16047 / Re1)</name>
    <dbReference type="NCBI Taxonomy" id="1209989"/>
    <lineage>
        <taxon>Bacteria</taxon>
        <taxon>Bacillati</taxon>
        <taxon>Bacillota</taxon>
        <taxon>Clostridia</taxon>
        <taxon>Thermosediminibacterales</taxon>
        <taxon>Tepidanaerobacteraceae</taxon>
        <taxon>Tepidanaerobacter</taxon>
    </lineage>
</organism>
<dbReference type="GO" id="GO:0055085">
    <property type="term" value="P:transmembrane transport"/>
    <property type="evidence" value="ECO:0007669"/>
    <property type="project" value="TreeGrafter"/>
</dbReference>
<sequence>MKIKTTYTPIVFLILAIIFTSLIIVLALKHLLPLVIGIILAILIDPIVSFIERKTGFTRGVITAIVLTAIFCGLGYVFFLIIARFTFELARLINLIPYQRDYFNTILDKVFLFINSFFSRIPEEILTYVKANLNQILSTITGSISDFYSLLVNKIWMVPNLFVSAFAIIVFVFLFTYFLTKDKDKIIEAIKNLFPEQFQEQVKLLQVEIIFSFFRLIKAQIILVIISAVITVIGFYILRVDYALILGIICGLLDIMPLFGPSLIFIPWIIYSIIVHNINFAVGLLLLYVIIIGSRQILQAKVIGQNLDVDPLLTLISIYLGIEMLGWKGLFIGPLVVVVVRALIHSGIIPPLTKTTKKV</sequence>
<dbReference type="EMBL" id="HF563609">
    <property type="protein sequence ID" value="CDI40665.1"/>
    <property type="molecule type" value="Genomic_DNA"/>
</dbReference>
<evidence type="ECO:0000256" key="1">
    <source>
        <dbReference type="ARBA" id="ARBA00004141"/>
    </source>
</evidence>
<proteinExistence type="inferred from homology"/>
<comment type="subcellular location">
    <subcellularLocation>
        <location evidence="1">Membrane</location>
        <topology evidence="1">Multi-pass membrane protein</topology>
    </subcellularLocation>
</comment>
<evidence type="ECO:0000256" key="6">
    <source>
        <dbReference type="SAM" id="Phobius"/>
    </source>
</evidence>
<feature type="transmembrane region" description="Helical" evidence="6">
    <location>
        <begin position="34"/>
        <end position="51"/>
    </location>
</feature>
<gene>
    <name evidence="7" type="ordered locus">TEPIRE1_1371</name>
</gene>
<protein>
    <submittedName>
        <fullName evidence="7">Sporulation integral membrane protein YtvI</fullName>
    </submittedName>
</protein>
<name>F4LU76_TEPAE</name>
<evidence type="ECO:0000256" key="5">
    <source>
        <dbReference type="ARBA" id="ARBA00023136"/>
    </source>
</evidence>
<dbReference type="InterPro" id="IPR002549">
    <property type="entry name" value="AI-2E-like"/>
</dbReference>
<dbReference type="RefSeq" id="WP_013778329.1">
    <property type="nucleotide sequence ID" value="NC_015519.1"/>
</dbReference>
<evidence type="ECO:0000256" key="2">
    <source>
        <dbReference type="ARBA" id="ARBA00009773"/>
    </source>
</evidence>
<keyword evidence="8" id="KW-1185">Reference proteome</keyword>
<dbReference type="PANTHER" id="PTHR21716:SF68">
    <property type="entry name" value="TRANSPORT PROTEIN YTVI-RELATED"/>
    <property type="match status" value="1"/>
</dbReference>
<dbReference type="KEGG" id="tae:TepiRe1_1371"/>
<dbReference type="KEGG" id="tep:TepRe1_1260"/>
<dbReference type="HOGENOM" id="CLU_031275_4_0_9"/>
<feature type="transmembrane region" description="Helical" evidence="6">
    <location>
        <begin position="278"/>
        <end position="298"/>
    </location>
</feature>
<feature type="transmembrane region" description="Helical" evidence="6">
    <location>
        <begin position="155"/>
        <end position="179"/>
    </location>
</feature>
<keyword evidence="5 6" id="KW-0472">Membrane</keyword>
<dbReference type="eggNOG" id="COG0628">
    <property type="taxonomic scope" value="Bacteria"/>
</dbReference>
<dbReference type="AlphaFoldDB" id="F4LU76"/>
<reference evidence="8" key="1">
    <citation type="journal article" date="2013" name="Genome Announc.">
        <title>First genome sequence of a syntrophic acetate-oxidizing bacterium, Tepidanaerobacter acetatoxydans strain Re1.</title>
        <authorList>
            <person name="Manzoor S."/>
            <person name="Bongcam-Rudloff E."/>
            <person name="Schnurer A."/>
            <person name="Muller B."/>
        </authorList>
    </citation>
    <scope>NUCLEOTIDE SEQUENCE [LARGE SCALE GENOMIC DNA]</scope>
    <source>
        <strain evidence="8">Re1</strain>
    </source>
</reference>
<keyword evidence="3 6" id="KW-0812">Transmembrane</keyword>
<dbReference type="NCBIfam" id="TIGR02872">
    <property type="entry name" value="spore_ytvI"/>
    <property type="match status" value="1"/>
</dbReference>
<keyword evidence="4 6" id="KW-1133">Transmembrane helix</keyword>